<evidence type="ECO:0008006" key="14">
    <source>
        <dbReference type="Google" id="ProtNLM"/>
    </source>
</evidence>
<keyword evidence="13" id="KW-1185">Reference proteome</keyword>
<evidence type="ECO:0000256" key="2">
    <source>
        <dbReference type="ARBA" id="ARBA00010617"/>
    </source>
</evidence>
<evidence type="ECO:0000256" key="9">
    <source>
        <dbReference type="ARBA" id="ARBA00023180"/>
    </source>
</evidence>
<dbReference type="GO" id="GO:0016705">
    <property type="term" value="F:oxidoreductase activity, acting on paired donors, with incorporation or reduction of molecular oxygen"/>
    <property type="evidence" value="ECO:0007669"/>
    <property type="project" value="InterPro"/>
</dbReference>
<keyword evidence="8 11" id="KW-0503">Monooxygenase</keyword>
<evidence type="ECO:0000256" key="7">
    <source>
        <dbReference type="ARBA" id="ARBA00023004"/>
    </source>
</evidence>
<dbReference type="GO" id="GO:0004497">
    <property type="term" value="F:monooxygenase activity"/>
    <property type="evidence" value="ECO:0007669"/>
    <property type="project" value="UniProtKB-KW"/>
</dbReference>
<gene>
    <name evidence="12" type="ORF">CTI12_AA241480</name>
</gene>
<evidence type="ECO:0000256" key="10">
    <source>
        <dbReference type="PIRSR" id="PIRSR602401-1"/>
    </source>
</evidence>
<dbReference type="GO" id="GO:0020037">
    <property type="term" value="F:heme binding"/>
    <property type="evidence" value="ECO:0007669"/>
    <property type="project" value="InterPro"/>
</dbReference>
<accession>A0A2U1NG73</accession>
<dbReference type="EMBL" id="PKPP01002887">
    <property type="protein sequence ID" value="PWA72529.1"/>
    <property type="molecule type" value="Genomic_DNA"/>
</dbReference>
<comment type="subcellular location">
    <subcellularLocation>
        <location evidence="1">Membrane</location>
        <topology evidence="1">Single-pass type II membrane protein</topology>
    </subcellularLocation>
</comment>
<name>A0A2U1NG73_ARTAN</name>
<dbReference type="GO" id="GO:0005506">
    <property type="term" value="F:iron ion binding"/>
    <property type="evidence" value="ECO:0007669"/>
    <property type="project" value="InterPro"/>
</dbReference>
<dbReference type="PRINTS" id="PR00463">
    <property type="entry name" value="EP450I"/>
</dbReference>
<sequence>MDAIVIFLIVSSLIFFLNFVHTKKPNNLPPGPRKLPFIGNIHQLAGGLPHRVLRDLAKKHGPIMHIQLAQVSAIVISSPRLVKEVLKTHDIALANRPHSLASKILFYGHTDIIFAPYGDYWRELKKTCSIQLLSAKKVRSFDVIRQQELNHFMMSISLLSNGEPIDFNEKILEMVNNVICISAFGNNCRQQQQLLKLIDAIGVVMSGFYLADLFPNYEIVPVILGSKSKLLKLSKNVDEVLDEILEDRRHGDAEAHEEDLLEVLMGIKKEIDLEFAMTNNNIKAILLDILVGGTDTTSITIIWAMTEIMRNPNVLQKVQTEVRKAFEGKTTITETDLQSLSYMHSVIKETLRLHPAAPLIAPRECREACKIDGYAIQVKQKVIINAWACATDPDYWEDPESFKPERFEKTSVDYTGTNYEFIPFGAGRRICPGIGFGIKSVEFFLAHMLYFYDWELPHGLKPVDIDMTETEGVFAGKKDHLYLIPTLYHKGVDDALFRNLNM</sequence>
<organism evidence="12 13">
    <name type="scientific">Artemisia annua</name>
    <name type="common">Sweet wormwood</name>
    <dbReference type="NCBI Taxonomy" id="35608"/>
    <lineage>
        <taxon>Eukaryota</taxon>
        <taxon>Viridiplantae</taxon>
        <taxon>Streptophyta</taxon>
        <taxon>Embryophyta</taxon>
        <taxon>Tracheophyta</taxon>
        <taxon>Spermatophyta</taxon>
        <taxon>Magnoliopsida</taxon>
        <taxon>eudicotyledons</taxon>
        <taxon>Gunneridae</taxon>
        <taxon>Pentapetalae</taxon>
        <taxon>asterids</taxon>
        <taxon>campanulids</taxon>
        <taxon>Asterales</taxon>
        <taxon>Asteraceae</taxon>
        <taxon>Asteroideae</taxon>
        <taxon>Anthemideae</taxon>
        <taxon>Artemisiinae</taxon>
        <taxon>Artemisia</taxon>
    </lineage>
</organism>
<reference evidence="12 13" key="1">
    <citation type="journal article" date="2018" name="Mol. Plant">
        <title>The genome of Artemisia annua provides insight into the evolution of Asteraceae family and artemisinin biosynthesis.</title>
        <authorList>
            <person name="Shen Q."/>
            <person name="Zhang L."/>
            <person name="Liao Z."/>
            <person name="Wang S."/>
            <person name="Yan T."/>
            <person name="Shi P."/>
            <person name="Liu M."/>
            <person name="Fu X."/>
            <person name="Pan Q."/>
            <person name="Wang Y."/>
            <person name="Lv Z."/>
            <person name="Lu X."/>
            <person name="Zhang F."/>
            <person name="Jiang W."/>
            <person name="Ma Y."/>
            <person name="Chen M."/>
            <person name="Hao X."/>
            <person name="Li L."/>
            <person name="Tang Y."/>
            <person name="Lv G."/>
            <person name="Zhou Y."/>
            <person name="Sun X."/>
            <person name="Brodelius P.E."/>
            <person name="Rose J.K.C."/>
            <person name="Tang K."/>
        </authorList>
    </citation>
    <scope>NUCLEOTIDE SEQUENCE [LARGE SCALE GENOMIC DNA]</scope>
    <source>
        <strain evidence="13">cv. Huhao1</strain>
        <tissue evidence="12">Leaf</tissue>
    </source>
</reference>
<dbReference type="PANTHER" id="PTHR47953:SF5">
    <property type="entry name" value="CYTOCHROME P450 71AV8-LIKE"/>
    <property type="match status" value="1"/>
</dbReference>
<keyword evidence="9" id="KW-0325">Glycoprotein</keyword>
<evidence type="ECO:0000256" key="8">
    <source>
        <dbReference type="ARBA" id="ARBA00023033"/>
    </source>
</evidence>
<keyword evidence="7 10" id="KW-0408">Iron</keyword>
<comment type="similarity">
    <text evidence="2 11">Belongs to the cytochrome P450 family.</text>
</comment>
<dbReference type="InterPro" id="IPR017972">
    <property type="entry name" value="Cyt_P450_CS"/>
</dbReference>
<evidence type="ECO:0000256" key="6">
    <source>
        <dbReference type="ARBA" id="ARBA00023002"/>
    </source>
</evidence>
<evidence type="ECO:0000256" key="1">
    <source>
        <dbReference type="ARBA" id="ARBA00004606"/>
    </source>
</evidence>
<dbReference type="PROSITE" id="PS00086">
    <property type="entry name" value="CYTOCHROME_P450"/>
    <property type="match status" value="1"/>
</dbReference>
<evidence type="ECO:0000256" key="4">
    <source>
        <dbReference type="ARBA" id="ARBA00022723"/>
    </source>
</evidence>
<dbReference type="InterPro" id="IPR036396">
    <property type="entry name" value="Cyt_P450_sf"/>
</dbReference>
<protein>
    <recommendedName>
        <fullName evidence="14">Cytochrome P450</fullName>
    </recommendedName>
</protein>
<dbReference type="Pfam" id="PF00067">
    <property type="entry name" value="p450"/>
    <property type="match status" value="1"/>
</dbReference>
<keyword evidence="5" id="KW-0735">Signal-anchor</keyword>
<dbReference type="GO" id="GO:0051762">
    <property type="term" value="P:sesquiterpene biosynthetic process"/>
    <property type="evidence" value="ECO:0007669"/>
    <property type="project" value="UniProtKB-ARBA"/>
</dbReference>
<comment type="cofactor">
    <cofactor evidence="10">
        <name>heme</name>
        <dbReference type="ChEBI" id="CHEBI:30413"/>
    </cofactor>
</comment>
<evidence type="ECO:0000313" key="12">
    <source>
        <dbReference type="EMBL" id="PWA72529.1"/>
    </source>
</evidence>
<evidence type="ECO:0000256" key="11">
    <source>
        <dbReference type="RuleBase" id="RU000461"/>
    </source>
</evidence>
<dbReference type="InterPro" id="IPR052306">
    <property type="entry name" value="CYP450_71D"/>
</dbReference>
<dbReference type="Proteomes" id="UP000245207">
    <property type="component" value="Unassembled WGS sequence"/>
</dbReference>
<keyword evidence="6 11" id="KW-0560">Oxidoreductase</keyword>
<dbReference type="CDD" id="cd11072">
    <property type="entry name" value="CYP71-like"/>
    <property type="match status" value="1"/>
</dbReference>
<evidence type="ECO:0000256" key="3">
    <source>
        <dbReference type="ARBA" id="ARBA00022617"/>
    </source>
</evidence>
<dbReference type="InterPro" id="IPR001128">
    <property type="entry name" value="Cyt_P450"/>
</dbReference>
<dbReference type="Gene3D" id="1.10.630.10">
    <property type="entry name" value="Cytochrome P450"/>
    <property type="match status" value="1"/>
</dbReference>
<dbReference type="InterPro" id="IPR002401">
    <property type="entry name" value="Cyt_P450_E_grp-I"/>
</dbReference>
<dbReference type="AlphaFoldDB" id="A0A2U1NG73"/>
<evidence type="ECO:0000256" key="5">
    <source>
        <dbReference type="ARBA" id="ARBA00022968"/>
    </source>
</evidence>
<dbReference type="FunFam" id="1.10.630.10:FF:000043">
    <property type="entry name" value="Cytochrome P450 99A2"/>
    <property type="match status" value="1"/>
</dbReference>
<keyword evidence="5" id="KW-0812">Transmembrane</keyword>
<feature type="binding site" description="axial binding residue" evidence="10">
    <location>
        <position position="431"/>
    </location>
    <ligand>
        <name>heme</name>
        <dbReference type="ChEBI" id="CHEBI:30413"/>
    </ligand>
    <ligandPart>
        <name>Fe</name>
        <dbReference type="ChEBI" id="CHEBI:18248"/>
    </ligandPart>
</feature>
<proteinExistence type="inferred from homology"/>
<keyword evidence="4 10" id="KW-0479">Metal-binding</keyword>
<dbReference type="STRING" id="35608.A0A2U1NG73"/>
<dbReference type="PANTHER" id="PTHR47953">
    <property type="entry name" value="OS08G0105600 PROTEIN"/>
    <property type="match status" value="1"/>
</dbReference>
<dbReference type="SUPFAM" id="SSF48264">
    <property type="entry name" value="Cytochrome P450"/>
    <property type="match status" value="1"/>
</dbReference>
<evidence type="ECO:0000313" key="13">
    <source>
        <dbReference type="Proteomes" id="UP000245207"/>
    </source>
</evidence>
<dbReference type="OrthoDB" id="2789670at2759"/>
<keyword evidence="3 10" id="KW-0349">Heme</keyword>
<comment type="caution">
    <text evidence="12">The sequence shown here is derived from an EMBL/GenBank/DDBJ whole genome shotgun (WGS) entry which is preliminary data.</text>
</comment>
<dbReference type="GO" id="GO:0016020">
    <property type="term" value="C:membrane"/>
    <property type="evidence" value="ECO:0007669"/>
    <property type="project" value="UniProtKB-SubCell"/>
</dbReference>
<dbReference type="PRINTS" id="PR00385">
    <property type="entry name" value="P450"/>
</dbReference>